<dbReference type="SUPFAM" id="SSF53756">
    <property type="entry name" value="UDP-Glycosyltransferase/glycogen phosphorylase"/>
    <property type="match status" value="1"/>
</dbReference>
<gene>
    <name evidence="4" type="ORF">AB4Y30_14320</name>
</gene>
<organism evidence="4">
    <name type="scientific">Ornithinibacillus sp. 4-3</name>
    <dbReference type="NCBI Taxonomy" id="3231488"/>
    <lineage>
        <taxon>Bacteria</taxon>
        <taxon>Bacillati</taxon>
        <taxon>Bacillota</taxon>
        <taxon>Bacilli</taxon>
        <taxon>Bacillales</taxon>
        <taxon>Bacillaceae</taxon>
        <taxon>Ornithinibacillus</taxon>
    </lineage>
</organism>
<dbReference type="Pfam" id="PF13439">
    <property type="entry name" value="Glyco_transf_4"/>
    <property type="match status" value="1"/>
</dbReference>
<proteinExistence type="predicted"/>
<feature type="domain" description="Glycosyltransferase subfamily 4-like N-terminal" evidence="3">
    <location>
        <begin position="79"/>
        <end position="188"/>
    </location>
</feature>
<evidence type="ECO:0000313" key="4">
    <source>
        <dbReference type="EMBL" id="XDK32175.1"/>
    </source>
</evidence>
<dbReference type="EC" id="2.4.-.-" evidence="4"/>
<accession>A0AB39HNP5</accession>
<name>A0AB39HNP5_9BACI</name>
<evidence type="ECO:0000259" key="2">
    <source>
        <dbReference type="Pfam" id="PF00534"/>
    </source>
</evidence>
<protein>
    <submittedName>
        <fullName evidence="4">Glycosyltransferase</fullName>
        <ecNumber evidence="4">2.4.-.-</ecNumber>
    </submittedName>
</protein>
<dbReference type="GO" id="GO:0009103">
    <property type="term" value="P:lipopolysaccharide biosynthetic process"/>
    <property type="evidence" value="ECO:0007669"/>
    <property type="project" value="TreeGrafter"/>
</dbReference>
<sequence length="379" mass="43509">MYTLVIGRSYPEKDTGMMGIFEFEHAIALKKYGNETIYCFVDTRSVKRLRKKKEFYLNKEGLEIYGYYYPIGGLPNSLFNNLKTKKTLKLLNKIIAQHGLPQNIHIHYPLINLTDGIWEKIKTYNVPIIVTEHWSKVQNQTIEPYRKTFLKKIVKESDTIITVGKKLKASVIEITKTNKEVLVIPNILNEAFEYIEAENKNKFKFIFIGSLIPSKKVDLLITAFRNVFNTTEIELHIVGNGKLFKKLSKKIKKDNLKNVFMHGYLTREKTAFLLQNCDVFVSASEIETFGVPFIEALACGKPVIGISDSSIASYINEANGLLFENGNIKQLESALKKIYEQKDKYNSCLIAQNAKEIFGEENIIKQLKSIYSKLNGEKY</sequence>
<feature type="domain" description="Glycosyl transferase family 1" evidence="2">
    <location>
        <begin position="196"/>
        <end position="348"/>
    </location>
</feature>
<dbReference type="GO" id="GO:0016757">
    <property type="term" value="F:glycosyltransferase activity"/>
    <property type="evidence" value="ECO:0007669"/>
    <property type="project" value="UniProtKB-KW"/>
</dbReference>
<dbReference type="AlphaFoldDB" id="A0AB39HNP5"/>
<dbReference type="RefSeq" id="WP_368652896.1">
    <property type="nucleotide sequence ID" value="NZ_CP162599.1"/>
</dbReference>
<dbReference type="InterPro" id="IPR001296">
    <property type="entry name" value="Glyco_trans_1"/>
</dbReference>
<dbReference type="Gene3D" id="3.40.50.2000">
    <property type="entry name" value="Glycogen Phosphorylase B"/>
    <property type="match status" value="2"/>
</dbReference>
<keyword evidence="4" id="KW-0328">Glycosyltransferase</keyword>
<keyword evidence="1 4" id="KW-0808">Transferase</keyword>
<dbReference type="InterPro" id="IPR028098">
    <property type="entry name" value="Glyco_trans_4-like_N"/>
</dbReference>
<evidence type="ECO:0000256" key="1">
    <source>
        <dbReference type="ARBA" id="ARBA00022679"/>
    </source>
</evidence>
<dbReference type="EMBL" id="CP162599">
    <property type="protein sequence ID" value="XDK32175.1"/>
    <property type="molecule type" value="Genomic_DNA"/>
</dbReference>
<dbReference type="PANTHER" id="PTHR46401:SF2">
    <property type="entry name" value="GLYCOSYLTRANSFERASE WBBK-RELATED"/>
    <property type="match status" value="1"/>
</dbReference>
<dbReference type="Pfam" id="PF00534">
    <property type="entry name" value="Glycos_transf_1"/>
    <property type="match status" value="1"/>
</dbReference>
<reference evidence="4" key="1">
    <citation type="submission" date="2024-07" db="EMBL/GenBank/DDBJ databases">
        <title>Halotolerant mesophilic bacterium Ornithinibacillus sp. 4-3, sp. nov., isolated from soil.</title>
        <authorList>
            <person name="Sidarenka A.V."/>
            <person name="Guliayeva D.E."/>
            <person name="Leanovich S.I."/>
            <person name="Hileuskaya K.S."/>
            <person name="Akhremchuk A.E."/>
            <person name="Sikolenko M.A."/>
            <person name="Valentovich L.N."/>
        </authorList>
    </citation>
    <scope>NUCLEOTIDE SEQUENCE</scope>
    <source>
        <strain evidence="4">4-3</strain>
    </source>
</reference>
<dbReference type="PANTHER" id="PTHR46401">
    <property type="entry name" value="GLYCOSYLTRANSFERASE WBBK-RELATED"/>
    <property type="match status" value="1"/>
</dbReference>
<evidence type="ECO:0000259" key="3">
    <source>
        <dbReference type="Pfam" id="PF13439"/>
    </source>
</evidence>